<accession>B4QT16</accession>
<dbReference type="OrthoDB" id="8017587at2759"/>
<dbReference type="GO" id="GO:0046912">
    <property type="term" value="F:acyltransferase activity, acyl groups converted into alkyl on transfer"/>
    <property type="evidence" value="ECO:0007669"/>
    <property type="project" value="InterPro"/>
</dbReference>
<gene>
    <name evidence="8" type="primary">Dsim\GD20606</name>
    <name evidence="8" type="ORF">Dsim_GD20606</name>
</gene>
<sequence>MQKTNNYKSFKIFFKSVPSRSYPDCKNGKGKGIKAKLAKKIPIEREKFLGIKCLHGQKIIGQISVNSVIGGMRGLPLLFCETSSLDKNKGIYYRGKLLKDVCAKLPRVQEGTQEGTPEGCFFLLTTGLMPTKKEAQEVTKEWLKRGSVPRYCLRMIDSMDKRVHPMAQLCAASACLNPQSQFVEAYTKGARRADYWKYAYEDSMNLIAMLPTVAASIYANVFKDGEGSREVNHKEDWSGNFCRMLGLPEKDFVDLMRLYMILHADHESGNDFVDLMRLYMILHADHESGNVSAHACHLVGTALSDPFLSFSASMCGLAGPLHGLANQEVLVWLTKLRKAIGDDPSDEELKKFIDDTLKGGQVIPGYGHAVLRDTDPRFVLQNEFAMKHCKDDPGVKLVTRLWKIIPEVLKKLNKVANPYPNVDAHSGVLLQHYCLKELKFYTVLFGVSRALGVLSQLIWSRALGAPIERPKSFSSTEICRFINEADKKAGKKNNKKKC</sequence>
<evidence type="ECO:0000256" key="5">
    <source>
        <dbReference type="ARBA" id="ARBA00022532"/>
    </source>
</evidence>
<dbReference type="HOGENOM" id="CLU_022049_2_1_1"/>
<evidence type="ECO:0000256" key="6">
    <source>
        <dbReference type="ARBA" id="ARBA00022679"/>
    </source>
</evidence>
<dbReference type="InterPro" id="IPR019810">
    <property type="entry name" value="Citrate_synthase_AS"/>
</dbReference>
<dbReference type="FunFam" id="1.10.230.10:FF:000001">
    <property type="entry name" value="Citrate synthase"/>
    <property type="match status" value="1"/>
</dbReference>
<dbReference type="InterPro" id="IPR016142">
    <property type="entry name" value="Citrate_synth-like_lrg_a-sub"/>
</dbReference>
<comment type="pathway">
    <text evidence="2">Carbohydrate metabolism; tricarboxylic acid cycle; isocitrate from oxaloacetate: step 1/2.</text>
</comment>
<dbReference type="InterPro" id="IPR016143">
    <property type="entry name" value="Citrate_synth-like_sm_a-sub"/>
</dbReference>
<dbReference type="GO" id="GO:0006099">
    <property type="term" value="P:tricarboxylic acid cycle"/>
    <property type="evidence" value="ECO:0007669"/>
    <property type="project" value="UniProtKB-KW"/>
</dbReference>
<dbReference type="Gene3D" id="1.10.230.10">
    <property type="entry name" value="Cytochrome P450-Terp, domain 2"/>
    <property type="match status" value="1"/>
</dbReference>
<evidence type="ECO:0000256" key="7">
    <source>
        <dbReference type="RuleBase" id="RU000441"/>
    </source>
</evidence>
<evidence type="ECO:0000256" key="4">
    <source>
        <dbReference type="ARBA" id="ARBA00011738"/>
    </source>
</evidence>
<proteinExistence type="inferred from homology"/>
<dbReference type="InterPro" id="IPR002020">
    <property type="entry name" value="Citrate_synthase"/>
</dbReference>
<dbReference type="GO" id="GO:0005759">
    <property type="term" value="C:mitochondrial matrix"/>
    <property type="evidence" value="ECO:0007669"/>
    <property type="project" value="UniProtKB-SubCell"/>
</dbReference>
<dbReference type="Proteomes" id="UP000000304">
    <property type="component" value="Chromosome 3R"/>
</dbReference>
<evidence type="ECO:0000313" key="9">
    <source>
        <dbReference type="Proteomes" id="UP000000304"/>
    </source>
</evidence>
<keyword evidence="6 7" id="KW-0808">Transferase</keyword>
<dbReference type="PhylomeDB" id="B4QT16"/>
<protein>
    <recommendedName>
        <fullName evidence="7">Citrate synthase</fullName>
    </recommendedName>
</protein>
<evidence type="ECO:0000313" key="8">
    <source>
        <dbReference type="EMBL" id="EDX13276.1"/>
    </source>
</evidence>
<dbReference type="STRING" id="7240.B4QT16"/>
<name>B4QT16_DROSI</name>
<comment type="similarity">
    <text evidence="3 7">Belongs to the citrate synthase family.</text>
</comment>
<keyword evidence="9" id="KW-1185">Reference proteome</keyword>
<dbReference type="Pfam" id="PF00285">
    <property type="entry name" value="Citrate_synt"/>
    <property type="match status" value="2"/>
</dbReference>
<keyword evidence="5" id="KW-0816">Tricarboxylic acid cycle</keyword>
<evidence type="ECO:0000256" key="2">
    <source>
        <dbReference type="ARBA" id="ARBA00004751"/>
    </source>
</evidence>
<dbReference type="GO" id="GO:0005975">
    <property type="term" value="P:carbohydrate metabolic process"/>
    <property type="evidence" value="ECO:0007669"/>
    <property type="project" value="TreeGrafter"/>
</dbReference>
<comment type="subcellular location">
    <subcellularLocation>
        <location evidence="1">Mitochondrion matrix</location>
    </subcellularLocation>
</comment>
<dbReference type="OMA" id="EFAMKHC"/>
<dbReference type="CDD" id="cd06103">
    <property type="entry name" value="ScCS-like"/>
    <property type="match status" value="1"/>
</dbReference>
<evidence type="ECO:0000256" key="3">
    <source>
        <dbReference type="ARBA" id="ARBA00010566"/>
    </source>
</evidence>
<dbReference type="SUPFAM" id="SSF48256">
    <property type="entry name" value="Citrate synthase"/>
    <property type="match status" value="2"/>
</dbReference>
<evidence type="ECO:0000256" key="1">
    <source>
        <dbReference type="ARBA" id="ARBA00004305"/>
    </source>
</evidence>
<dbReference type="PROSITE" id="PS00480">
    <property type="entry name" value="CITRATE_SYNTHASE"/>
    <property type="match status" value="1"/>
</dbReference>
<dbReference type="AlphaFoldDB" id="B4QT16"/>
<reference evidence="8 9" key="1">
    <citation type="journal article" date="2007" name="Nature">
        <title>Evolution of genes and genomes on the Drosophila phylogeny.</title>
        <authorList>
            <consortium name="Drosophila 12 Genomes Consortium"/>
            <person name="Clark A.G."/>
            <person name="Eisen M.B."/>
            <person name="Smith D.R."/>
            <person name="Bergman C.M."/>
            <person name="Oliver B."/>
            <person name="Markow T.A."/>
            <person name="Kaufman T.C."/>
            <person name="Kellis M."/>
            <person name="Gelbart W."/>
            <person name="Iyer V.N."/>
            <person name="Pollard D.A."/>
            <person name="Sackton T.B."/>
            <person name="Larracuente A.M."/>
            <person name="Singh N.D."/>
            <person name="Abad J.P."/>
            <person name="Abt D.N."/>
            <person name="Adryan B."/>
            <person name="Aguade M."/>
            <person name="Akashi H."/>
            <person name="Anderson W.W."/>
            <person name="Aquadro C.F."/>
            <person name="Ardell D.H."/>
            <person name="Arguello R."/>
            <person name="Artieri C.G."/>
            <person name="Barbash D.A."/>
            <person name="Barker D."/>
            <person name="Barsanti P."/>
            <person name="Batterham P."/>
            <person name="Batzoglou S."/>
            <person name="Begun D."/>
            <person name="Bhutkar A."/>
            <person name="Blanco E."/>
            <person name="Bosak S.A."/>
            <person name="Bradley R.K."/>
            <person name="Brand A.D."/>
            <person name="Brent M.R."/>
            <person name="Brooks A.N."/>
            <person name="Brown R.H."/>
            <person name="Butlin R.K."/>
            <person name="Caggese C."/>
            <person name="Calvi B.R."/>
            <person name="Bernardo de Carvalho A."/>
            <person name="Caspi A."/>
            <person name="Castrezana S."/>
            <person name="Celniker S.E."/>
            <person name="Chang J.L."/>
            <person name="Chapple C."/>
            <person name="Chatterji S."/>
            <person name="Chinwalla A."/>
            <person name="Civetta A."/>
            <person name="Clifton S.W."/>
            <person name="Comeron J.M."/>
            <person name="Costello J.C."/>
            <person name="Coyne J.A."/>
            <person name="Daub J."/>
            <person name="David R.G."/>
            <person name="Delcher A.L."/>
            <person name="Delehaunty K."/>
            <person name="Do C.B."/>
            <person name="Ebling H."/>
            <person name="Edwards K."/>
            <person name="Eickbush T."/>
            <person name="Evans J.D."/>
            <person name="Filipski A."/>
            <person name="Findeiss S."/>
            <person name="Freyhult E."/>
            <person name="Fulton L."/>
            <person name="Fulton R."/>
            <person name="Garcia A.C."/>
            <person name="Gardiner A."/>
            <person name="Garfield D.A."/>
            <person name="Garvin B.E."/>
            <person name="Gibson G."/>
            <person name="Gilbert D."/>
            <person name="Gnerre S."/>
            <person name="Godfrey J."/>
            <person name="Good R."/>
            <person name="Gotea V."/>
            <person name="Gravely B."/>
            <person name="Greenberg A.J."/>
            <person name="Griffiths-Jones S."/>
            <person name="Gross S."/>
            <person name="Guigo R."/>
            <person name="Gustafson E.A."/>
            <person name="Haerty W."/>
            <person name="Hahn M.W."/>
            <person name="Halligan D.L."/>
            <person name="Halpern A.L."/>
            <person name="Halter G.M."/>
            <person name="Han M.V."/>
            <person name="Heger A."/>
            <person name="Hillier L."/>
            <person name="Hinrichs A.S."/>
            <person name="Holmes I."/>
            <person name="Hoskins R.A."/>
            <person name="Hubisz M.J."/>
            <person name="Hultmark D."/>
            <person name="Huntley M.A."/>
            <person name="Jaffe D.B."/>
            <person name="Jagadeeshan S."/>
            <person name="Jeck W.R."/>
            <person name="Johnson J."/>
            <person name="Jones C.D."/>
            <person name="Jordan W.C."/>
            <person name="Karpen G.H."/>
            <person name="Kataoka E."/>
            <person name="Keightley P.D."/>
            <person name="Kheradpour P."/>
            <person name="Kirkness E.F."/>
            <person name="Koerich L.B."/>
            <person name="Kristiansen K."/>
            <person name="Kudrna D."/>
            <person name="Kulathinal R.J."/>
            <person name="Kumar S."/>
            <person name="Kwok R."/>
            <person name="Lander E."/>
            <person name="Langley C.H."/>
            <person name="Lapoint R."/>
            <person name="Lazzaro B.P."/>
            <person name="Lee S.J."/>
            <person name="Levesque L."/>
            <person name="Li R."/>
            <person name="Lin C.F."/>
            <person name="Lin M.F."/>
            <person name="Lindblad-Toh K."/>
            <person name="Llopart A."/>
            <person name="Long M."/>
            <person name="Low L."/>
            <person name="Lozovsky E."/>
            <person name="Lu J."/>
            <person name="Luo M."/>
            <person name="Machado C.A."/>
            <person name="Makalowski W."/>
            <person name="Marzo M."/>
            <person name="Matsuda M."/>
            <person name="Matzkin L."/>
            <person name="McAllister B."/>
            <person name="McBride C.S."/>
            <person name="McKernan B."/>
            <person name="McKernan K."/>
            <person name="Mendez-Lago M."/>
            <person name="Minx P."/>
            <person name="Mollenhauer M.U."/>
            <person name="Montooth K."/>
            <person name="Mount S.M."/>
            <person name="Mu X."/>
            <person name="Myers E."/>
            <person name="Negre B."/>
            <person name="Newfeld S."/>
            <person name="Nielsen R."/>
            <person name="Noor M.A."/>
            <person name="O'Grady P."/>
            <person name="Pachter L."/>
            <person name="Papaceit M."/>
            <person name="Parisi M.J."/>
            <person name="Parisi M."/>
            <person name="Parts L."/>
            <person name="Pedersen J.S."/>
            <person name="Pesole G."/>
            <person name="Phillippy A.M."/>
            <person name="Ponting C.P."/>
            <person name="Pop M."/>
            <person name="Porcelli D."/>
            <person name="Powell J.R."/>
            <person name="Prohaska S."/>
            <person name="Pruitt K."/>
            <person name="Puig M."/>
            <person name="Quesneville H."/>
            <person name="Ram K.R."/>
            <person name="Rand D."/>
            <person name="Rasmussen M.D."/>
            <person name="Reed L.K."/>
            <person name="Reenan R."/>
            <person name="Reily A."/>
            <person name="Remington K.A."/>
            <person name="Rieger T.T."/>
            <person name="Ritchie M.G."/>
            <person name="Robin C."/>
            <person name="Rogers Y.H."/>
            <person name="Rohde C."/>
            <person name="Rozas J."/>
            <person name="Rubenfield M.J."/>
            <person name="Ruiz A."/>
            <person name="Russo S."/>
            <person name="Salzberg S.L."/>
            <person name="Sanchez-Gracia A."/>
            <person name="Saranga D.J."/>
            <person name="Sato H."/>
            <person name="Schaeffer S.W."/>
            <person name="Schatz M.C."/>
            <person name="Schlenke T."/>
            <person name="Schwartz R."/>
            <person name="Segarra C."/>
            <person name="Singh R.S."/>
            <person name="Sirot L."/>
            <person name="Sirota M."/>
            <person name="Sisneros N.B."/>
            <person name="Smith C.D."/>
            <person name="Smith T.F."/>
            <person name="Spieth J."/>
            <person name="Stage D.E."/>
            <person name="Stark A."/>
            <person name="Stephan W."/>
            <person name="Strausberg R.L."/>
            <person name="Strempel S."/>
            <person name="Sturgill D."/>
            <person name="Sutton G."/>
            <person name="Sutton G.G."/>
            <person name="Tao W."/>
            <person name="Teichmann S."/>
            <person name="Tobari Y.N."/>
            <person name="Tomimura Y."/>
            <person name="Tsolas J.M."/>
            <person name="Valente V.L."/>
            <person name="Venter E."/>
            <person name="Venter J.C."/>
            <person name="Vicario S."/>
            <person name="Vieira F.G."/>
            <person name="Vilella A.J."/>
            <person name="Villasante A."/>
            <person name="Walenz B."/>
            <person name="Wang J."/>
            <person name="Wasserman M."/>
            <person name="Watts T."/>
            <person name="Wilson D."/>
            <person name="Wilson R.K."/>
            <person name="Wing R.A."/>
            <person name="Wolfner M.F."/>
            <person name="Wong A."/>
            <person name="Wong G.K."/>
            <person name="Wu C.I."/>
            <person name="Wu G."/>
            <person name="Yamamoto D."/>
            <person name="Yang H.P."/>
            <person name="Yang S.P."/>
            <person name="Yorke J.A."/>
            <person name="Yoshida K."/>
            <person name="Zdobnov E."/>
            <person name="Zhang P."/>
            <person name="Zhang Y."/>
            <person name="Zimin A.V."/>
            <person name="Baldwin J."/>
            <person name="Abdouelleil A."/>
            <person name="Abdulkadir J."/>
            <person name="Abebe A."/>
            <person name="Abera B."/>
            <person name="Abreu J."/>
            <person name="Acer S.C."/>
            <person name="Aftuck L."/>
            <person name="Alexander A."/>
            <person name="An P."/>
            <person name="Anderson E."/>
            <person name="Anderson S."/>
            <person name="Arachi H."/>
            <person name="Azer M."/>
            <person name="Bachantsang P."/>
            <person name="Barry A."/>
            <person name="Bayul T."/>
            <person name="Berlin A."/>
            <person name="Bessette D."/>
            <person name="Bloom T."/>
            <person name="Blye J."/>
            <person name="Boguslavskiy L."/>
            <person name="Bonnet C."/>
            <person name="Boukhgalter B."/>
            <person name="Bourzgui I."/>
            <person name="Brown A."/>
            <person name="Cahill P."/>
            <person name="Channer S."/>
            <person name="Cheshatsang Y."/>
            <person name="Chuda L."/>
            <person name="Citroen M."/>
            <person name="Collymore A."/>
            <person name="Cooke P."/>
            <person name="Costello M."/>
            <person name="D'Aco K."/>
            <person name="Daza R."/>
            <person name="De Haan G."/>
            <person name="DeGray S."/>
            <person name="DeMaso C."/>
            <person name="Dhargay N."/>
            <person name="Dooley K."/>
            <person name="Dooley E."/>
            <person name="Doricent M."/>
            <person name="Dorje P."/>
            <person name="Dorjee K."/>
            <person name="Dupes A."/>
            <person name="Elong R."/>
            <person name="Falk J."/>
            <person name="Farina A."/>
            <person name="Faro S."/>
            <person name="Ferguson D."/>
            <person name="Fisher S."/>
            <person name="Foley C.D."/>
            <person name="Franke A."/>
            <person name="Friedrich D."/>
            <person name="Gadbois L."/>
            <person name="Gearin G."/>
            <person name="Gearin C.R."/>
            <person name="Giannoukos G."/>
            <person name="Goode T."/>
            <person name="Graham J."/>
            <person name="Grandbois E."/>
            <person name="Grewal S."/>
            <person name="Gyaltsen K."/>
            <person name="Hafez N."/>
            <person name="Hagos B."/>
            <person name="Hall J."/>
            <person name="Henson C."/>
            <person name="Hollinger A."/>
            <person name="Honan T."/>
            <person name="Huard M.D."/>
            <person name="Hughes L."/>
            <person name="Hurhula B."/>
            <person name="Husby M.E."/>
            <person name="Kamat A."/>
            <person name="Kanga B."/>
            <person name="Kashin S."/>
            <person name="Khazanovich D."/>
            <person name="Kisner P."/>
            <person name="Lance K."/>
            <person name="Lara M."/>
            <person name="Lee W."/>
            <person name="Lennon N."/>
            <person name="Letendre F."/>
            <person name="LeVine R."/>
            <person name="Lipovsky A."/>
            <person name="Liu X."/>
            <person name="Liu J."/>
            <person name="Liu S."/>
            <person name="Lokyitsang T."/>
            <person name="Lokyitsang Y."/>
            <person name="Lubonja R."/>
            <person name="Lui A."/>
            <person name="MacDonald P."/>
            <person name="Magnisalis V."/>
            <person name="Maru K."/>
            <person name="Matthews C."/>
            <person name="McCusker W."/>
            <person name="McDonough S."/>
            <person name="Mehta T."/>
            <person name="Meldrim J."/>
            <person name="Meneus L."/>
            <person name="Mihai O."/>
            <person name="Mihalev A."/>
            <person name="Mihova T."/>
            <person name="Mittelman R."/>
            <person name="Mlenga V."/>
            <person name="Montmayeur A."/>
            <person name="Mulrain L."/>
            <person name="Navidi A."/>
            <person name="Naylor J."/>
            <person name="Negash T."/>
            <person name="Nguyen T."/>
            <person name="Nguyen N."/>
            <person name="Nicol R."/>
            <person name="Norbu C."/>
            <person name="Norbu N."/>
            <person name="Novod N."/>
            <person name="O'Neill B."/>
            <person name="Osman S."/>
            <person name="Markiewicz E."/>
            <person name="Oyono O.L."/>
            <person name="Patti C."/>
            <person name="Phunkhang P."/>
            <person name="Pierre F."/>
            <person name="Priest M."/>
            <person name="Raghuraman S."/>
            <person name="Rege F."/>
            <person name="Reyes R."/>
            <person name="Rise C."/>
            <person name="Rogov P."/>
            <person name="Ross K."/>
            <person name="Ryan E."/>
            <person name="Settipalli S."/>
            <person name="Shea T."/>
            <person name="Sherpa N."/>
            <person name="Shi L."/>
            <person name="Shih D."/>
            <person name="Sparrow T."/>
            <person name="Spaulding J."/>
            <person name="Stalker J."/>
            <person name="Stange-Thomann N."/>
            <person name="Stavropoulos S."/>
            <person name="Stone C."/>
            <person name="Strader C."/>
            <person name="Tesfaye S."/>
            <person name="Thomson T."/>
            <person name="Thoulutsang Y."/>
            <person name="Thoulutsang D."/>
            <person name="Topham K."/>
            <person name="Topping I."/>
            <person name="Tsamla T."/>
            <person name="Vassiliev H."/>
            <person name="Vo A."/>
            <person name="Wangchuk T."/>
            <person name="Wangdi T."/>
            <person name="Weiand M."/>
            <person name="Wilkinson J."/>
            <person name="Wilson A."/>
            <person name="Yadav S."/>
            <person name="Young G."/>
            <person name="Yu Q."/>
            <person name="Zembek L."/>
            <person name="Zhong D."/>
            <person name="Zimmer A."/>
            <person name="Zwirko Z."/>
            <person name="Jaffe D.B."/>
            <person name="Alvarez P."/>
            <person name="Brockman W."/>
            <person name="Butler J."/>
            <person name="Chin C."/>
            <person name="Gnerre S."/>
            <person name="Grabherr M."/>
            <person name="Kleber M."/>
            <person name="Mauceli E."/>
            <person name="MacCallum I."/>
        </authorList>
    </citation>
    <scope>NUCLEOTIDE SEQUENCE [LARGE SCALE GENOMIC DNA]</scope>
    <source>
        <strain evidence="9">white501</strain>
    </source>
</reference>
<dbReference type="Gene3D" id="1.10.580.10">
    <property type="entry name" value="Citrate Synthase, domain 1"/>
    <property type="match status" value="2"/>
</dbReference>
<dbReference type="PANTHER" id="PTHR11739:SF8">
    <property type="entry name" value="CITRATE SYNTHASE, MITOCHONDRIAL"/>
    <property type="match status" value="1"/>
</dbReference>
<dbReference type="InterPro" id="IPR036969">
    <property type="entry name" value="Citrate_synthase_sf"/>
</dbReference>
<dbReference type="PANTHER" id="PTHR11739">
    <property type="entry name" value="CITRATE SYNTHASE"/>
    <property type="match status" value="1"/>
</dbReference>
<dbReference type="EMBL" id="CM000364">
    <property type="protein sequence ID" value="EDX13276.1"/>
    <property type="molecule type" value="Genomic_DNA"/>
</dbReference>
<dbReference type="PRINTS" id="PR00143">
    <property type="entry name" value="CITRTSNTHASE"/>
</dbReference>
<organism evidence="8 9">
    <name type="scientific">Drosophila simulans</name>
    <name type="common">Fruit fly</name>
    <dbReference type="NCBI Taxonomy" id="7240"/>
    <lineage>
        <taxon>Eukaryota</taxon>
        <taxon>Metazoa</taxon>
        <taxon>Ecdysozoa</taxon>
        <taxon>Arthropoda</taxon>
        <taxon>Hexapoda</taxon>
        <taxon>Insecta</taxon>
        <taxon>Pterygota</taxon>
        <taxon>Neoptera</taxon>
        <taxon>Endopterygota</taxon>
        <taxon>Diptera</taxon>
        <taxon>Brachycera</taxon>
        <taxon>Muscomorpha</taxon>
        <taxon>Ephydroidea</taxon>
        <taxon>Drosophilidae</taxon>
        <taxon>Drosophila</taxon>
        <taxon>Sophophora</taxon>
    </lineage>
</organism>
<comment type="subunit">
    <text evidence="4">Homodimer.</text>
</comment>